<feature type="transmembrane region" description="Helical" evidence="1">
    <location>
        <begin position="452"/>
        <end position="479"/>
    </location>
</feature>
<evidence type="ECO:0000259" key="5">
    <source>
        <dbReference type="Pfam" id="PF24490"/>
    </source>
</evidence>
<dbReference type="Pfam" id="PF24486">
    <property type="entry name" value="DUF7583"/>
    <property type="match status" value="1"/>
</dbReference>
<feature type="signal peptide" evidence="2">
    <location>
        <begin position="1"/>
        <end position="18"/>
    </location>
</feature>
<feature type="chain" id="PRO_5005330588" evidence="2">
    <location>
        <begin position="19"/>
        <end position="483"/>
    </location>
</feature>
<protein>
    <submittedName>
        <fullName evidence="7">Uncharacterized protein</fullName>
    </submittedName>
</protein>
<feature type="domain" description="DUF7584" evidence="4">
    <location>
        <begin position="220"/>
        <end position="325"/>
    </location>
</feature>
<dbReference type="WBParaSite" id="SVE_1813700.1">
    <property type="protein sequence ID" value="SVE_1813700.1"/>
    <property type="gene ID" value="SVE_1813700"/>
</dbReference>
<evidence type="ECO:0000313" key="6">
    <source>
        <dbReference type="Proteomes" id="UP000035680"/>
    </source>
</evidence>
<evidence type="ECO:0000313" key="7">
    <source>
        <dbReference type="WBParaSite" id="SVE_1813700.1"/>
    </source>
</evidence>
<feature type="domain" description="DUF7583" evidence="3">
    <location>
        <begin position="335"/>
        <end position="426"/>
    </location>
</feature>
<keyword evidence="1" id="KW-1133">Transmembrane helix</keyword>
<dbReference type="Pfam" id="PF24490">
    <property type="entry name" value="DUF7585"/>
    <property type="match status" value="1"/>
</dbReference>
<proteinExistence type="predicted"/>
<dbReference type="AlphaFoldDB" id="A0A0K0G0A2"/>
<dbReference type="Proteomes" id="UP000035680">
    <property type="component" value="Unassembled WGS sequence"/>
</dbReference>
<name>A0A0K0G0A2_STRVS</name>
<organism evidence="6 7">
    <name type="scientific">Strongyloides venezuelensis</name>
    <name type="common">Threadworm</name>
    <dbReference type="NCBI Taxonomy" id="75913"/>
    <lineage>
        <taxon>Eukaryota</taxon>
        <taxon>Metazoa</taxon>
        <taxon>Ecdysozoa</taxon>
        <taxon>Nematoda</taxon>
        <taxon>Chromadorea</taxon>
        <taxon>Rhabditida</taxon>
        <taxon>Tylenchina</taxon>
        <taxon>Panagrolaimomorpha</taxon>
        <taxon>Strongyloidoidea</taxon>
        <taxon>Strongyloididae</taxon>
        <taxon>Strongyloides</taxon>
    </lineage>
</organism>
<evidence type="ECO:0000259" key="3">
    <source>
        <dbReference type="Pfam" id="PF24486"/>
    </source>
</evidence>
<evidence type="ECO:0000256" key="1">
    <source>
        <dbReference type="SAM" id="Phobius"/>
    </source>
</evidence>
<accession>A0A0K0G0A2</accession>
<dbReference type="InterPro" id="IPR056007">
    <property type="entry name" value="DUF7585"/>
</dbReference>
<dbReference type="InterPro" id="IPR056005">
    <property type="entry name" value="DUF7583"/>
</dbReference>
<feature type="domain" description="DUF7585" evidence="5">
    <location>
        <begin position="25"/>
        <end position="214"/>
    </location>
</feature>
<sequence length="483" mass="55954">MLYLLSAALALVPLPIQPHQMYDQKLFPEISLDISKNTFPIDLEVEKPSDMVLVKCPGDGYRHKNGDDEFRNSNDVLEYKHFIPLDTSLFVWVLLLKKSSNSTQLNCGKIIIKSGGTSSDMIDWTYNIKWNNVKEEKTRINSNNMDFILPETPNECHDRTENLLVVSKVKENDTAMIIDPLDVENPYANQVFYYFIKPEQYDERQIIEFCAKYRGYKNPPHFDLPDYSDNSTINEVKKININQSNYEEEKKIKVNLKLGDDIKFYRDEEISLSRMRYTKNGLINIENSTQQINSSFVIKGFDLVKLVYNHLNAAGYIEVSQKYYFGPTLKNFTIEKYYENEVAYSFKPNCSHYFMNVGFLDKVIYNEREGTIDTLHSTDGIEGRFNITSDFIFFEGKEHCARDCGTKLVCIYKTLDGIIAISNVYDHQSIVSDVNIPVNYSYNFTHHRETRIFGLSGAMIGVSMLFLLFLLTVVIIIAFRKPH</sequence>
<dbReference type="STRING" id="75913.A0A0K0G0A2"/>
<dbReference type="Pfam" id="PF24488">
    <property type="entry name" value="DUF7584"/>
    <property type="match status" value="1"/>
</dbReference>
<dbReference type="InterPro" id="IPR056006">
    <property type="entry name" value="DUF7584"/>
</dbReference>
<keyword evidence="1" id="KW-0472">Membrane</keyword>
<reference evidence="6" key="1">
    <citation type="submission" date="2014-07" db="EMBL/GenBank/DDBJ databases">
        <authorList>
            <person name="Martin A.A"/>
            <person name="De Silva N."/>
        </authorList>
    </citation>
    <scope>NUCLEOTIDE SEQUENCE</scope>
</reference>
<keyword evidence="2" id="KW-0732">Signal</keyword>
<reference evidence="7" key="2">
    <citation type="submission" date="2015-08" db="UniProtKB">
        <authorList>
            <consortium name="WormBaseParasite"/>
        </authorList>
    </citation>
    <scope>IDENTIFICATION</scope>
</reference>
<keyword evidence="6" id="KW-1185">Reference proteome</keyword>
<evidence type="ECO:0000256" key="2">
    <source>
        <dbReference type="SAM" id="SignalP"/>
    </source>
</evidence>
<keyword evidence="1" id="KW-0812">Transmembrane</keyword>
<evidence type="ECO:0000259" key="4">
    <source>
        <dbReference type="Pfam" id="PF24488"/>
    </source>
</evidence>